<dbReference type="InterPro" id="IPR025455">
    <property type="entry name" value="DUF4276"/>
</dbReference>
<protein>
    <submittedName>
        <fullName evidence="1">Uncharacterized protein</fullName>
    </submittedName>
</protein>
<reference evidence="1" key="1">
    <citation type="submission" date="2022-12" db="EMBL/GenBank/DDBJ databases">
        <title>Vibrio parahaemolyticus become highly virulent by producing novel Tc toxins.</title>
        <authorList>
            <person name="Yang F."/>
            <person name="You Y."/>
            <person name="Lai Q."/>
            <person name="Xu L."/>
            <person name="Li F."/>
        </authorList>
    </citation>
    <scope>NUCLEOTIDE SEQUENCE</scope>
    <source>
        <strain evidence="1">Vp-HL-202005</strain>
    </source>
</reference>
<dbReference type="Pfam" id="PF14103">
    <property type="entry name" value="DUF4276"/>
    <property type="match status" value="1"/>
</dbReference>
<organism evidence="1 2">
    <name type="scientific">Vibrio parahaemolyticus</name>
    <dbReference type="NCBI Taxonomy" id="670"/>
    <lineage>
        <taxon>Bacteria</taxon>
        <taxon>Pseudomonadati</taxon>
        <taxon>Pseudomonadota</taxon>
        <taxon>Gammaproteobacteria</taxon>
        <taxon>Vibrionales</taxon>
        <taxon>Vibrionaceae</taxon>
        <taxon>Vibrio</taxon>
    </lineage>
</organism>
<gene>
    <name evidence="1" type="ORF">O1Q84_10305</name>
</gene>
<sequence length="231" mass="26520">MRFGLISEGPTDQATIENMLCGIFNDEELYELITPLQPGGSSDTNQEGGWERVLNYISNHKFRQSFSTVENVVIQIDTDVATLKGFDVDLRDDDGKTLKEVVSIFEKVKTRLVEQIESGEVGFYEKVKDRIIFAITVHSLEIWLFKHHSKNKSSQKIINSGENKLANELIKDRKLAEFTTTGKNKQILMIKTYDNYDQLSRKFYDSKTCIQSVNELCKVDESFQLFKSQLV</sequence>
<dbReference type="EMBL" id="CP114194">
    <property type="protein sequence ID" value="WAT89045.1"/>
    <property type="molecule type" value="Genomic_DNA"/>
</dbReference>
<proteinExistence type="predicted"/>
<dbReference type="AlphaFoldDB" id="A0AA47JDZ7"/>
<accession>A0AA47JDZ7</accession>
<name>A0AA47JDZ7_VIBPH</name>
<evidence type="ECO:0000313" key="2">
    <source>
        <dbReference type="Proteomes" id="UP001156560"/>
    </source>
</evidence>
<dbReference type="Proteomes" id="UP001156560">
    <property type="component" value="Chromosome 1"/>
</dbReference>
<dbReference type="RefSeq" id="WP_129830235.1">
    <property type="nucleotide sequence ID" value="NZ_CP034565.1"/>
</dbReference>
<evidence type="ECO:0000313" key="1">
    <source>
        <dbReference type="EMBL" id="WAT89045.1"/>
    </source>
</evidence>